<feature type="compositionally biased region" description="Acidic residues" evidence="1">
    <location>
        <begin position="466"/>
        <end position="500"/>
    </location>
</feature>
<evidence type="ECO:0000313" key="2">
    <source>
        <dbReference type="EMBL" id="THH18188.1"/>
    </source>
</evidence>
<dbReference type="EMBL" id="SGPM01000606">
    <property type="protein sequence ID" value="THH18188.1"/>
    <property type="molecule type" value="Genomic_DNA"/>
</dbReference>
<dbReference type="AlphaFoldDB" id="A0A4S4M1J7"/>
<evidence type="ECO:0000313" key="3">
    <source>
        <dbReference type="Proteomes" id="UP000308730"/>
    </source>
</evidence>
<reference evidence="2 3" key="1">
    <citation type="submission" date="2019-02" db="EMBL/GenBank/DDBJ databases">
        <title>Genome sequencing of the rare red list fungi Antrodiella citrinella (Flaviporus citrinellus).</title>
        <authorList>
            <person name="Buettner E."/>
            <person name="Kellner H."/>
        </authorList>
    </citation>
    <scope>NUCLEOTIDE SEQUENCE [LARGE SCALE GENOMIC DNA]</scope>
    <source>
        <strain evidence="2 3">DSM 108506</strain>
    </source>
</reference>
<evidence type="ECO:0000256" key="1">
    <source>
        <dbReference type="SAM" id="MobiDB-lite"/>
    </source>
</evidence>
<organism evidence="2 3">
    <name type="scientific">Antrodiella citrinella</name>
    <dbReference type="NCBI Taxonomy" id="2447956"/>
    <lineage>
        <taxon>Eukaryota</taxon>
        <taxon>Fungi</taxon>
        <taxon>Dikarya</taxon>
        <taxon>Basidiomycota</taxon>
        <taxon>Agaricomycotina</taxon>
        <taxon>Agaricomycetes</taxon>
        <taxon>Polyporales</taxon>
        <taxon>Steccherinaceae</taxon>
        <taxon>Antrodiella</taxon>
    </lineage>
</organism>
<feature type="region of interest" description="Disordered" evidence="1">
    <location>
        <begin position="414"/>
        <end position="515"/>
    </location>
</feature>
<dbReference type="Proteomes" id="UP000308730">
    <property type="component" value="Unassembled WGS sequence"/>
</dbReference>
<accession>A0A4S4M1J7</accession>
<feature type="region of interest" description="Disordered" evidence="1">
    <location>
        <begin position="71"/>
        <end position="90"/>
    </location>
</feature>
<name>A0A4S4M1J7_9APHY</name>
<proteinExistence type="predicted"/>
<sequence length="674" mass="73583">MVEHLYRNNEIVVVRPPTHRRSLRVPVFEMKLVEERNIDAPYGSALEIQTENRNFRPNKRAILKEARIDAEREKKEAEEREKKNAEEREKRKKIEENFIGWLNDPGDMSSWASVDGMHARLYIIFTALTRHSLASVDDAATALRPLLPDTPAFASSPSTFQSTPPGVGSFVTVQPLTRSGTSSRSRTQLRTSSAPNARVITHSTVTRHMSAPNEPYSPRVNSHMKTFQPFKHCNRVATPTPIPSLFPNGSETPVYHNRVVVAPPSPFSYNAFSQSPPQSMSDARAHQRASFMVPIPAFNPTIGPTRALAPSPSIVVGGKYKPATPSGSGFTAFPVPQKLGPSAGIVGAPLGYRPSPSTSTSIRPGSPMPVFPMYQPNTPAYTPLSPTREVPGLSAATKMITPLMASPCSPTFKAPSFPRHSSSAPGSGGSGSWESDLTGVSHGGERKRNNHGDGIHNGTSGSLGGDGDDGDESSDEDDFSSDESDFGSEDEDDREDEQYEESLNALENDESSTAQVDEGSLLEAVTNDIASLIQSAESMTVDYPSPAELASNPRWYKLMASRDETERGELEALFNKILLALRDIFNAETTSEGLDAHRELYALSGEVERAGGDDALKVFWDAVEGMKDDKIKNEKRKSTKRKYQGDVSSENWYVSVLALPFDDCADASLVRQPL</sequence>
<comment type="caution">
    <text evidence="2">The sequence shown here is derived from an EMBL/GenBank/DDBJ whole genome shotgun (WGS) entry which is preliminary data.</text>
</comment>
<gene>
    <name evidence="2" type="ORF">EUX98_g9001</name>
</gene>
<protein>
    <submittedName>
        <fullName evidence="2">Uncharacterized protein</fullName>
    </submittedName>
</protein>
<keyword evidence="3" id="KW-1185">Reference proteome</keyword>
<feature type="compositionally biased region" description="Basic and acidic residues" evidence="1">
    <location>
        <begin position="443"/>
        <end position="454"/>
    </location>
</feature>